<evidence type="ECO:0000313" key="4">
    <source>
        <dbReference type="Proteomes" id="UP000229574"/>
    </source>
</evidence>
<dbReference type="GO" id="GO:0046872">
    <property type="term" value="F:metal ion binding"/>
    <property type="evidence" value="ECO:0007669"/>
    <property type="project" value="UniProtKB-KW"/>
</dbReference>
<dbReference type="InterPro" id="IPR018228">
    <property type="entry name" value="DNase_TatD-rel_CS"/>
</dbReference>
<dbReference type="InterPro" id="IPR001130">
    <property type="entry name" value="TatD-like"/>
</dbReference>
<evidence type="ECO:0000313" key="3">
    <source>
        <dbReference type="EMBL" id="PIS18136.1"/>
    </source>
</evidence>
<keyword evidence="2" id="KW-0479">Metal-binding</keyword>
<sequence>MMARAKAAGVGKMIVPGTSLESSKMAIALAKKYPGVLYASVGVHPEELLNHNFEETPLGLRELIAENREWIVAIGEIGTDASSEELKNCMGEQRELLRKQCELALEHDLPVIVHTRNSLKKALEVLDGLKKMPRGQFHCFSHDEAGVKEVLSRGFCVSFCGNIAWSKRVARLVPLVPIERLLLETDSPFMLPGKRNEPSNVTITAQMIADLQGQSLKVVEEQTIKNAKALFKL</sequence>
<comment type="caution">
    <text evidence="3">The sequence shown here is derived from an EMBL/GenBank/DDBJ whole genome shotgun (WGS) entry which is preliminary data.</text>
</comment>
<dbReference type="GO" id="GO:0005829">
    <property type="term" value="C:cytosol"/>
    <property type="evidence" value="ECO:0007669"/>
    <property type="project" value="TreeGrafter"/>
</dbReference>
<feature type="binding site" evidence="2">
    <location>
        <position position="138"/>
    </location>
    <ligand>
        <name>a divalent metal cation</name>
        <dbReference type="ChEBI" id="CHEBI:60240"/>
        <label>2</label>
    </ligand>
</feature>
<name>A0A2H0WZP8_9BACT</name>
<feature type="binding site" evidence="2">
    <location>
        <position position="186"/>
    </location>
    <ligand>
        <name>a divalent metal cation</name>
        <dbReference type="ChEBI" id="CHEBI:60240"/>
        <label>1</label>
    </ligand>
</feature>
<dbReference type="Gene3D" id="3.20.20.140">
    <property type="entry name" value="Metal-dependent hydrolases"/>
    <property type="match status" value="1"/>
</dbReference>
<dbReference type="PANTHER" id="PTHR46124:SF2">
    <property type="entry name" value="D-AMINOACYL-TRNA DEACYLASE"/>
    <property type="match status" value="1"/>
</dbReference>
<dbReference type="Proteomes" id="UP000229574">
    <property type="component" value="Unassembled WGS sequence"/>
</dbReference>
<evidence type="ECO:0000256" key="1">
    <source>
        <dbReference type="ARBA" id="ARBA00022801"/>
    </source>
</evidence>
<dbReference type="SUPFAM" id="SSF51556">
    <property type="entry name" value="Metallo-dependent hydrolases"/>
    <property type="match status" value="1"/>
</dbReference>
<dbReference type="InterPro" id="IPR032466">
    <property type="entry name" value="Metal_Hydrolase"/>
</dbReference>
<dbReference type="PANTHER" id="PTHR46124">
    <property type="entry name" value="D-AMINOACYL-TRNA DEACYLASE"/>
    <property type="match status" value="1"/>
</dbReference>
<dbReference type="PROSITE" id="PS01091">
    <property type="entry name" value="TATD_3"/>
    <property type="match status" value="1"/>
</dbReference>
<reference evidence="4" key="1">
    <citation type="submission" date="2017-09" db="EMBL/GenBank/DDBJ databases">
        <title>Depth-based differentiation of microbial function through sediment-hosted aquifers and enrichment of novel symbionts in the deep terrestrial subsurface.</title>
        <authorList>
            <person name="Probst A.J."/>
            <person name="Ladd B."/>
            <person name="Jarett J.K."/>
            <person name="Geller-Mcgrath D.E."/>
            <person name="Sieber C.M.K."/>
            <person name="Emerson J.B."/>
            <person name="Anantharaman K."/>
            <person name="Thomas B.C."/>
            <person name="Malmstrom R."/>
            <person name="Stieglmeier M."/>
            <person name="Klingl A."/>
            <person name="Woyke T."/>
            <person name="Ryan C.M."/>
            <person name="Banfield J.F."/>
        </authorList>
    </citation>
    <scope>NUCLEOTIDE SEQUENCE [LARGE SCALE GENOMIC DNA]</scope>
</reference>
<dbReference type="GO" id="GO:0016788">
    <property type="term" value="F:hydrolase activity, acting on ester bonds"/>
    <property type="evidence" value="ECO:0007669"/>
    <property type="project" value="InterPro"/>
</dbReference>
<gene>
    <name evidence="3" type="ORF">COT54_00830</name>
</gene>
<proteinExistence type="predicted"/>
<feature type="binding site" evidence="2">
    <location>
        <position position="76"/>
    </location>
    <ligand>
        <name>a divalent metal cation</name>
        <dbReference type="ChEBI" id="CHEBI:60240"/>
        <label>1</label>
    </ligand>
</feature>
<dbReference type="PIRSF" id="PIRSF005902">
    <property type="entry name" value="DNase_TatD"/>
    <property type="match status" value="1"/>
</dbReference>
<dbReference type="CDD" id="cd01310">
    <property type="entry name" value="TatD_DNAse"/>
    <property type="match status" value="1"/>
</dbReference>
<dbReference type="EMBL" id="PEYY01000036">
    <property type="protein sequence ID" value="PIS18136.1"/>
    <property type="molecule type" value="Genomic_DNA"/>
</dbReference>
<protein>
    <submittedName>
        <fullName evidence="3">Hydrolase TatD</fullName>
    </submittedName>
</protein>
<feature type="binding site" evidence="2">
    <location>
        <position position="114"/>
    </location>
    <ligand>
        <name>a divalent metal cation</name>
        <dbReference type="ChEBI" id="CHEBI:60240"/>
        <label>2</label>
    </ligand>
</feature>
<dbReference type="AlphaFoldDB" id="A0A2H0WZP8"/>
<evidence type="ECO:0000256" key="2">
    <source>
        <dbReference type="PIRSR" id="PIRSR005902-1"/>
    </source>
</evidence>
<accession>A0A2H0WZP8</accession>
<keyword evidence="1 3" id="KW-0378">Hydrolase</keyword>
<dbReference type="Pfam" id="PF01026">
    <property type="entry name" value="TatD_DNase"/>
    <property type="match status" value="1"/>
</dbReference>
<organism evidence="3 4">
    <name type="scientific">Candidatus Collierbacteria bacterium CG09_land_8_20_14_0_10_46_12</name>
    <dbReference type="NCBI Taxonomy" id="1974533"/>
    <lineage>
        <taxon>Bacteria</taxon>
        <taxon>Candidatus Collieribacteriota</taxon>
    </lineage>
</organism>